<comment type="similarity">
    <text evidence="1">Belongs to the enoyl-CoA hydratase/isomerase family.</text>
</comment>
<comment type="caution">
    <text evidence="2">The sequence shown here is derived from an EMBL/GenBank/DDBJ whole genome shotgun (WGS) entry which is preliminary data.</text>
</comment>
<dbReference type="InterPro" id="IPR001753">
    <property type="entry name" value="Enoyl-CoA_hydra/iso"/>
</dbReference>
<dbReference type="Proteomes" id="UP000235005">
    <property type="component" value="Unassembled WGS sequence"/>
</dbReference>
<evidence type="ECO:0000256" key="1">
    <source>
        <dbReference type="ARBA" id="ARBA00005254"/>
    </source>
</evidence>
<dbReference type="PANTHER" id="PTHR11941">
    <property type="entry name" value="ENOYL-COA HYDRATASE-RELATED"/>
    <property type="match status" value="1"/>
</dbReference>
<dbReference type="EMBL" id="PKUS01000011">
    <property type="protein sequence ID" value="PLW68723.1"/>
    <property type="molecule type" value="Genomic_DNA"/>
</dbReference>
<dbReference type="Gene3D" id="3.90.226.10">
    <property type="entry name" value="2-enoyl-CoA Hydratase, Chain A, domain 1"/>
    <property type="match status" value="1"/>
</dbReference>
<dbReference type="CDD" id="cd06558">
    <property type="entry name" value="crotonase-like"/>
    <property type="match status" value="1"/>
</dbReference>
<dbReference type="GO" id="GO:0016853">
    <property type="term" value="F:isomerase activity"/>
    <property type="evidence" value="ECO:0007669"/>
    <property type="project" value="UniProtKB-KW"/>
</dbReference>
<evidence type="ECO:0000313" key="2">
    <source>
        <dbReference type="EMBL" id="PLW68723.1"/>
    </source>
</evidence>
<dbReference type="OrthoDB" id="9775794at2"/>
<dbReference type="SUPFAM" id="SSF52096">
    <property type="entry name" value="ClpP/crotonase"/>
    <property type="match status" value="1"/>
</dbReference>
<name>A0A2N5X2K5_9GAMM</name>
<organism evidence="2 3">
    <name type="scientific">Pseudohalioglobus lutimaris</name>
    <dbReference type="NCBI Taxonomy" id="1737061"/>
    <lineage>
        <taxon>Bacteria</taxon>
        <taxon>Pseudomonadati</taxon>
        <taxon>Pseudomonadota</taxon>
        <taxon>Gammaproteobacteria</taxon>
        <taxon>Cellvibrionales</taxon>
        <taxon>Halieaceae</taxon>
        <taxon>Pseudohalioglobus</taxon>
    </lineage>
</organism>
<accession>A0A2N5X2K5</accession>
<dbReference type="InterPro" id="IPR029045">
    <property type="entry name" value="ClpP/crotonase-like_dom_sf"/>
</dbReference>
<gene>
    <name evidence="2" type="ORF">C0039_10585</name>
</gene>
<dbReference type="Pfam" id="PF00378">
    <property type="entry name" value="ECH_1"/>
    <property type="match status" value="1"/>
</dbReference>
<proteinExistence type="inferred from homology"/>
<dbReference type="GO" id="GO:0006635">
    <property type="term" value="P:fatty acid beta-oxidation"/>
    <property type="evidence" value="ECO:0007669"/>
    <property type="project" value="TreeGrafter"/>
</dbReference>
<evidence type="ECO:0000313" key="3">
    <source>
        <dbReference type="Proteomes" id="UP000235005"/>
    </source>
</evidence>
<keyword evidence="2" id="KW-0413">Isomerase</keyword>
<keyword evidence="3" id="KW-1185">Reference proteome</keyword>
<reference evidence="2 3" key="1">
    <citation type="submission" date="2018-01" db="EMBL/GenBank/DDBJ databases">
        <title>The draft genome sequence of Halioglobus lutimaris HF004.</title>
        <authorList>
            <person name="Du Z.-J."/>
            <person name="Shi M.-J."/>
        </authorList>
    </citation>
    <scope>NUCLEOTIDE SEQUENCE [LARGE SCALE GENOMIC DNA]</scope>
    <source>
        <strain evidence="2 3">HF004</strain>
    </source>
</reference>
<protein>
    <submittedName>
        <fullName evidence="2">Enoyl-CoA hydratase/isomerase family protein</fullName>
    </submittedName>
</protein>
<dbReference type="PANTHER" id="PTHR11941:SF54">
    <property type="entry name" value="ENOYL-COA HYDRATASE, MITOCHONDRIAL"/>
    <property type="match status" value="1"/>
</dbReference>
<sequence length="314" mass="33522">MYWLHCRAMAMCRLWKKPRSEASRGRLINKQEILKMTYTTLSTEINGAVMRVKLNNGDVNMMSAGMAGELFALVGGLAVNPDIKVVVFESDNPDFFIAHFELNDILKSIAGDPAMPASKYADINILQSLGLSINALPQVTIAKVDGICRGGGMELILAMDMVFASEQARFALPEASVGFLPSGGGATLLPARVGRGRALEIMLTGRDFSGAEAESYGLVNCTLEDSKALDAYVDGAVERIQNVRIEAISAVKATVKKPFEGLRGGLLAGFAQENASMVECISDPQVFAALQALAANSGTRETELELADTIAGIL</sequence>
<dbReference type="AlphaFoldDB" id="A0A2N5X2K5"/>